<evidence type="ECO:0000313" key="8">
    <source>
        <dbReference type="Proteomes" id="UP000193380"/>
    </source>
</evidence>
<name>A0A060WVD2_ONCMY</name>
<keyword evidence="3" id="KW-0813">Transport</keyword>
<dbReference type="PaxDb" id="8022-A0A060WVD2"/>
<keyword evidence="5 6" id="KW-0472">Membrane</keyword>
<dbReference type="Pfam" id="PF00854">
    <property type="entry name" value="PTR2"/>
    <property type="match status" value="1"/>
</dbReference>
<sequence length="148" mass="17147">MYKKSPPEGNVLLDVCRCLGLAIKNRWMSSKYDSKRKHWLDWAEEKYPKRLIHEIKMVLRVLVLFIPLPMFWALFDQQGSRWTLQATRMNMAFVSSLSFFQCTGLYNSGRSLVVNGLHKFLSFSSFCNGVTMCSTTVVKPKCTTFMIS</sequence>
<evidence type="ECO:0000256" key="2">
    <source>
        <dbReference type="ARBA" id="ARBA00022692"/>
    </source>
</evidence>
<dbReference type="Gene3D" id="1.20.1250.20">
    <property type="entry name" value="MFS general substrate transporter like domains"/>
    <property type="match status" value="1"/>
</dbReference>
<keyword evidence="4 6" id="KW-1133">Transmembrane helix</keyword>
<protein>
    <submittedName>
        <fullName evidence="7">Uncharacterized protein</fullName>
    </submittedName>
</protein>
<dbReference type="STRING" id="8022.A0A060WVD2"/>
<proteinExistence type="predicted"/>
<evidence type="ECO:0000256" key="4">
    <source>
        <dbReference type="ARBA" id="ARBA00022989"/>
    </source>
</evidence>
<evidence type="ECO:0000256" key="3">
    <source>
        <dbReference type="ARBA" id="ARBA00022847"/>
    </source>
</evidence>
<keyword evidence="3" id="KW-0769">Symport</keyword>
<dbReference type="Proteomes" id="UP000193380">
    <property type="component" value="Unassembled WGS sequence"/>
</dbReference>
<reference evidence="7" key="1">
    <citation type="journal article" date="2014" name="Nat. Commun.">
        <title>The rainbow trout genome provides novel insights into evolution after whole-genome duplication in vertebrates.</title>
        <authorList>
            <person name="Berthelot C."/>
            <person name="Brunet F."/>
            <person name="Chalopin D."/>
            <person name="Juanchich A."/>
            <person name="Bernard M."/>
            <person name="Noel B."/>
            <person name="Bento P."/>
            <person name="Da Silva C."/>
            <person name="Labadie K."/>
            <person name="Alberti A."/>
            <person name="Aury J.M."/>
            <person name="Louis A."/>
            <person name="Dehais P."/>
            <person name="Bardou P."/>
            <person name="Montfort J."/>
            <person name="Klopp C."/>
            <person name="Cabau C."/>
            <person name="Gaspin C."/>
            <person name="Thorgaard G.H."/>
            <person name="Boussaha M."/>
            <person name="Quillet E."/>
            <person name="Guyomard R."/>
            <person name="Galiana D."/>
            <person name="Bobe J."/>
            <person name="Volff J.N."/>
            <person name="Genet C."/>
            <person name="Wincker P."/>
            <person name="Jaillon O."/>
            <person name="Roest Crollius H."/>
            <person name="Guiguen Y."/>
        </authorList>
    </citation>
    <scope>NUCLEOTIDE SEQUENCE [LARGE SCALE GENOMIC DNA]</scope>
</reference>
<evidence type="ECO:0000256" key="6">
    <source>
        <dbReference type="SAM" id="Phobius"/>
    </source>
</evidence>
<dbReference type="EMBL" id="FR904751">
    <property type="protein sequence ID" value="CDQ71131.1"/>
    <property type="molecule type" value="Genomic_DNA"/>
</dbReference>
<dbReference type="AlphaFoldDB" id="A0A060WVD2"/>
<organism evidence="7 8">
    <name type="scientific">Oncorhynchus mykiss</name>
    <name type="common">Rainbow trout</name>
    <name type="synonym">Salmo gairdneri</name>
    <dbReference type="NCBI Taxonomy" id="8022"/>
    <lineage>
        <taxon>Eukaryota</taxon>
        <taxon>Metazoa</taxon>
        <taxon>Chordata</taxon>
        <taxon>Craniata</taxon>
        <taxon>Vertebrata</taxon>
        <taxon>Euteleostomi</taxon>
        <taxon>Actinopterygii</taxon>
        <taxon>Neopterygii</taxon>
        <taxon>Teleostei</taxon>
        <taxon>Protacanthopterygii</taxon>
        <taxon>Salmoniformes</taxon>
        <taxon>Salmonidae</taxon>
        <taxon>Salmoninae</taxon>
        <taxon>Oncorhynchus</taxon>
    </lineage>
</organism>
<dbReference type="InterPro" id="IPR036259">
    <property type="entry name" value="MFS_trans_sf"/>
</dbReference>
<dbReference type="GO" id="GO:0016020">
    <property type="term" value="C:membrane"/>
    <property type="evidence" value="ECO:0007669"/>
    <property type="project" value="UniProtKB-SubCell"/>
</dbReference>
<keyword evidence="2 6" id="KW-0812">Transmembrane</keyword>
<evidence type="ECO:0000313" key="7">
    <source>
        <dbReference type="EMBL" id="CDQ71131.1"/>
    </source>
</evidence>
<evidence type="ECO:0000256" key="5">
    <source>
        <dbReference type="ARBA" id="ARBA00023136"/>
    </source>
</evidence>
<evidence type="ECO:0000256" key="1">
    <source>
        <dbReference type="ARBA" id="ARBA00004141"/>
    </source>
</evidence>
<reference evidence="7" key="2">
    <citation type="submission" date="2014-03" db="EMBL/GenBank/DDBJ databases">
        <authorList>
            <person name="Genoscope - CEA"/>
        </authorList>
    </citation>
    <scope>NUCLEOTIDE SEQUENCE</scope>
</reference>
<feature type="transmembrane region" description="Helical" evidence="6">
    <location>
        <begin position="57"/>
        <end position="75"/>
    </location>
</feature>
<comment type="subcellular location">
    <subcellularLocation>
        <location evidence="1">Membrane</location>
        <topology evidence="1">Multi-pass membrane protein</topology>
    </subcellularLocation>
</comment>
<gene>
    <name evidence="7" type="ORF">GSONMT00044309001</name>
</gene>
<dbReference type="InterPro" id="IPR000109">
    <property type="entry name" value="POT_fam"/>
</dbReference>
<dbReference type="GO" id="GO:0015293">
    <property type="term" value="F:symporter activity"/>
    <property type="evidence" value="ECO:0007669"/>
    <property type="project" value="UniProtKB-KW"/>
</dbReference>
<accession>A0A060WVD2</accession>